<gene>
    <name evidence="1" type="ORF">ALP21_04530</name>
</gene>
<comment type="caution">
    <text evidence="1">The sequence shown here is derived from an EMBL/GenBank/DDBJ whole genome shotgun (WGS) entry which is preliminary data.</text>
</comment>
<dbReference type="Proteomes" id="UP000267078">
    <property type="component" value="Unassembled WGS sequence"/>
</dbReference>
<reference evidence="1 2" key="1">
    <citation type="submission" date="2018-08" db="EMBL/GenBank/DDBJ databases">
        <title>Recombination of ecologically and evolutionarily significant loci maintains genetic cohesion in the Pseudomonas syringae species complex.</title>
        <authorList>
            <person name="Dillon M."/>
            <person name="Thakur S."/>
            <person name="Almeida R.N.D."/>
            <person name="Weir B.S."/>
            <person name="Guttman D.S."/>
        </authorList>
    </citation>
    <scope>NUCLEOTIDE SEQUENCE [LARGE SCALE GENOMIC DNA]</scope>
    <source>
        <strain evidence="1 2">1449B</strain>
    </source>
</reference>
<name>A0A7Z6UZD2_PSESH</name>
<dbReference type="AlphaFoldDB" id="A0A7Z6UZD2"/>
<dbReference type="SUPFAM" id="SSF50249">
    <property type="entry name" value="Nucleic acid-binding proteins"/>
    <property type="match status" value="1"/>
</dbReference>
<dbReference type="InterPro" id="IPR012340">
    <property type="entry name" value="NA-bd_OB-fold"/>
</dbReference>
<dbReference type="EMBL" id="RBUI01000014">
    <property type="protein sequence ID" value="RMU92342.1"/>
    <property type="molecule type" value="Genomic_DNA"/>
</dbReference>
<dbReference type="InterPro" id="IPR040905">
    <property type="entry name" value="SS_DBP_Pseudomonas"/>
</dbReference>
<dbReference type="Gene3D" id="2.40.50.140">
    <property type="entry name" value="Nucleic acid-binding proteins"/>
    <property type="match status" value="1"/>
</dbReference>
<dbReference type="Pfam" id="PF17878">
    <property type="entry name" value="ssDBP"/>
    <property type="match status" value="1"/>
</dbReference>
<evidence type="ECO:0000313" key="2">
    <source>
        <dbReference type="Proteomes" id="UP000267078"/>
    </source>
</evidence>
<sequence>MGISQSELKFSASHTVRGNTMSTVKFPTLMVEVSGVTRSGIAAKSQKPYTMFQAYVHLPGVPYPQKVDFYAQTQSEVPQPGIYECDVIPDVRDGRLEFNCDPRQGRRKNIAPLSDVLNSQKA</sequence>
<proteinExistence type="predicted"/>
<organism evidence="1 2">
    <name type="scientific">Pseudomonas savastanoi pv. phaseolicola</name>
    <name type="common">Pseudomonas syringae pv. phaseolicola</name>
    <dbReference type="NCBI Taxonomy" id="319"/>
    <lineage>
        <taxon>Bacteria</taxon>
        <taxon>Pseudomonadati</taxon>
        <taxon>Pseudomonadota</taxon>
        <taxon>Gammaproteobacteria</taxon>
        <taxon>Pseudomonadales</taxon>
        <taxon>Pseudomonadaceae</taxon>
        <taxon>Pseudomonas</taxon>
    </lineage>
</organism>
<accession>A0A7Z6UZD2</accession>
<protein>
    <submittedName>
        <fullName evidence="1">Prophage PSPPH05, helix-destabilizing protein</fullName>
    </submittedName>
</protein>
<evidence type="ECO:0000313" key="1">
    <source>
        <dbReference type="EMBL" id="RMU92342.1"/>
    </source>
</evidence>